<organism evidence="1 2">
    <name type="scientific">Amniculicola lignicola CBS 123094</name>
    <dbReference type="NCBI Taxonomy" id="1392246"/>
    <lineage>
        <taxon>Eukaryota</taxon>
        <taxon>Fungi</taxon>
        <taxon>Dikarya</taxon>
        <taxon>Ascomycota</taxon>
        <taxon>Pezizomycotina</taxon>
        <taxon>Dothideomycetes</taxon>
        <taxon>Pleosporomycetidae</taxon>
        <taxon>Pleosporales</taxon>
        <taxon>Amniculicolaceae</taxon>
        <taxon>Amniculicola</taxon>
    </lineage>
</organism>
<protein>
    <submittedName>
        <fullName evidence="1">Uncharacterized protein</fullName>
    </submittedName>
</protein>
<dbReference type="Proteomes" id="UP000799779">
    <property type="component" value="Unassembled WGS sequence"/>
</dbReference>
<dbReference type="EMBL" id="ML977618">
    <property type="protein sequence ID" value="KAF1996956.1"/>
    <property type="molecule type" value="Genomic_DNA"/>
</dbReference>
<dbReference type="AlphaFoldDB" id="A0A6A5WH09"/>
<proteinExistence type="predicted"/>
<accession>A0A6A5WH09</accession>
<evidence type="ECO:0000313" key="2">
    <source>
        <dbReference type="Proteomes" id="UP000799779"/>
    </source>
</evidence>
<keyword evidence="2" id="KW-1185">Reference proteome</keyword>
<gene>
    <name evidence="1" type="ORF">P154DRAFT_442174</name>
</gene>
<sequence>DGGVLEFQWPYSIEDPVESENRIYNHRDIVHPHLFVSQCLAEEAMLGFRIPKAPVHDDIPYTAVDCIYCGERNEDGTILVGPIDTVDT</sequence>
<evidence type="ECO:0000313" key="1">
    <source>
        <dbReference type="EMBL" id="KAF1996956.1"/>
    </source>
</evidence>
<name>A0A6A5WH09_9PLEO</name>
<reference evidence="1" key="1">
    <citation type="journal article" date="2020" name="Stud. Mycol.">
        <title>101 Dothideomycetes genomes: a test case for predicting lifestyles and emergence of pathogens.</title>
        <authorList>
            <person name="Haridas S."/>
            <person name="Albert R."/>
            <person name="Binder M."/>
            <person name="Bloem J."/>
            <person name="Labutti K."/>
            <person name="Salamov A."/>
            <person name="Andreopoulos B."/>
            <person name="Baker S."/>
            <person name="Barry K."/>
            <person name="Bills G."/>
            <person name="Bluhm B."/>
            <person name="Cannon C."/>
            <person name="Castanera R."/>
            <person name="Culley D."/>
            <person name="Daum C."/>
            <person name="Ezra D."/>
            <person name="Gonzalez J."/>
            <person name="Henrissat B."/>
            <person name="Kuo A."/>
            <person name="Liang C."/>
            <person name="Lipzen A."/>
            <person name="Lutzoni F."/>
            <person name="Magnuson J."/>
            <person name="Mondo S."/>
            <person name="Nolan M."/>
            <person name="Ohm R."/>
            <person name="Pangilinan J."/>
            <person name="Park H.-J."/>
            <person name="Ramirez L."/>
            <person name="Alfaro M."/>
            <person name="Sun H."/>
            <person name="Tritt A."/>
            <person name="Yoshinaga Y."/>
            <person name="Zwiers L.-H."/>
            <person name="Turgeon B."/>
            <person name="Goodwin S."/>
            <person name="Spatafora J."/>
            <person name="Crous P."/>
            <person name="Grigoriev I."/>
        </authorList>
    </citation>
    <scope>NUCLEOTIDE SEQUENCE</scope>
    <source>
        <strain evidence="1">CBS 123094</strain>
    </source>
</reference>
<dbReference type="OrthoDB" id="10605925at2759"/>
<feature type="non-terminal residue" evidence="1">
    <location>
        <position position="1"/>
    </location>
</feature>